<keyword evidence="6 9" id="KW-0822">Tryptophan biosynthesis</keyword>
<evidence type="ECO:0000313" key="12">
    <source>
        <dbReference type="Proteomes" id="UP000292927"/>
    </source>
</evidence>
<evidence type="ECO:0000256" key="3">
    <source>
        <dbReference type="ARBA" id="ARBA00012572"/>
    </source>
</evidence>
<evidence type="ECO:0000256" key="4">
    <source>
        <dbReference type="ARBA" id="ARBA00022272"/>
    </source>
</evidence>
<organism evidence="11 12">
    <name type="scientific">Cuneatibacter caecimuris</name>
    <dbReference type="NCBI Taxonomy" id="1796618"/>
    <lineage>
        <taxon>Bacteria</taxon>
        <taxon>Bacillati</taxon>
        <taxon>Bacillota</taxon>
        <taxon>Clostridia</taxon>
        <taxon>Lachnospirales</taxon>
        <taxon>Lachnospiraceae</taxon>
        <taxon>Cuneatibacter</taxon>
    </lineage>
</organism>
<gene>
    <name evidence="9" type="primary">trpF</name>
    <name evidence="11" type="ORF">EV209_2506</name>
</gene>
<evidence type="ECO:0000256" key="5">
    <source>
        <dbReference type="ARBA" id="ARBA00022605"/>
    </source>
</evidence>
<evidence type="ECO:0000256" key="9">
    <source>
        <dbReference type="HAMAP-Rule" id="MF_00135"/>
    </source>
</evidence>
<dbReference type="CDD" id="cd00405">
    <property type="entry name" value="PRAI"/>
    <property type="match status" value="1"/>
</dbReference>
<dbReference type="InterPro" id="IPR011060">
    <property type="entry name" value="RibuloseP-bd_barrel"/>
</dbReference>
<keyword evidence="12" id="KW-1185">Reference proteome</keyword>
<keyword evidence="5 9" id="KW-0028">Amino-acid biosynthesis</keyword>
<dbReference type="InterPro" id="IPR013785">
    <property type="entry name" value="Aldolase_TIM"/>
</dbReference>
<feature type="domain" description="N-(5'phosphoribosyl) anthranilate isomerase (PRAI)" evidence="10">
    <location>
        <begin position="6"/>
        <end position="198"/>
    </location>
</feature>
<dbReference type="GO" id="GO:0000162">
    <property type="term" value="P:L-tryptophan biosynthetic process"/>
    <property type="evidence" value="ECO:0007669"/>
    <property type="project" value="UniProtKB-UniRule"/>
</dbReference>
<dbReference type="OrthoDB" id="9786954at2"/>
<dbReference type="PANTHER" id="PTHR42894">
    <property type="entry name" value="N-(5'-PHOSPHORIBOSYL)ANTHRANILATE ISOMERASE"/>
    <property type="match status" value="1"/>
</dbReference>
<name>A0A4Q7P3X7_9FIRM</name>
<evidence type="ECO:0000256" key="6">
    <source>
        <dbReference type="ARBA" id="ARBA00022822"/>
    </source>
</evidence>
<comment type="caution">
    <text evidence="11">The sequence shown here is derived from an EMBL/GenBank/DDBJ whole genome shotgun (WGS) entry which is preliminary data.</text>
</comment>
<comment type="catalytic activity">
    <reaction evidence="1 9">
        <text>N-(5-phospho-beta-D-ribosyl)anthranilate = 1-(2-carboxyphenylamino)-1-deoxy-D-ribulose 5-phosphate</text>
        <dbReference type="Rhea" id="RHEA:21540"/>
        <dbReference type="ChEBI" id="CHEBI:18277"/>
        <dbReference type="ChEBI" id="CHEBI:58613"/>
        <dbReference type="EC" id="5.3.1.24"/>
    </reaction>
</comment>
<dbReference type="RefSeq" id="WP_130435770.1">
    <property type="nucleotide sequence ID" value="NZ_SGXF01000005.1"/>
</dbReference>
<evidence type="ECO:0000256" key="1">
    <source>
        <dbReference type="ARBA" id="ARBA00001164"/>
    </source>
</evidence>
<dbReference type="Proteomes" id="UP000292927">
    <property type="component" value="Unassembled WGS sequence"/>
</dbReference>
<keyword evidence="8 9" id="KW-0413">Isomerase</keyword>
<dbReference type="SUPFAM" id="SSF51366">
    <property type="entry name" value="Ribulose-phoshate binding barrel"/>
    <property type="match status" value="1"/>
</dbReference>
<comment type="pathway">
    <text evidence="2 9">Amino-acid biosynthesis; L-tryptophan biosynthesis; L-tryptophan from chorismate: step 3/5.</text>
</comment>
<comment type="similarity">
    <text evidence="9">Belongs to the TrpF family.</text>
</comment>
<evidence type="ECO:0000256" key="7">
    <source>
        <dbReference type="ARBA" id="ARBA00023141"/>
    </source>
</evidence>
<dbReference type="InterPro" id="IPR001240">
    <property type="entry name" value="PRAI_dom"/>
</dbReference>
<dbReference type="PANTHER" id="PTHR42894:SF1">
    <property type="entry name" value="N-(5'-PHOSPHORIBOSYL)ANTHRANILATE ISOMERASE"/>
    <property type="match status" value="1"/>
</dbReference>
<dbReference type="UniPathway" id="UPA00035">
    <property type="reaction ID" value="UER00042"/>
</dbReference>
<dbReference type="Pfam" id="PF00697">
    <property type="entry name" value="PRAI"/>
    <property type="match status" value="1"/>
</dbReference>
<accession>A0A4Q7P3X7</accession>
<protein>
    <recommendedName>
        <fullName evidence="4 9">N-(5'-phosphoribosyl)anthranilate isomerase</fullName>
        <shortName evidence="9">PRAI</shortName>
        <ecNumber evidence="3 9">5.3.1.24</ecNumber>
    </recommendedName>
</protein>
<dbReference type="HAMAP" id="MF_00135">
    <property type="entry name" value="PRAI"/>
    <property type="match status" value="1"/>
</dbReference>
<dbReference type="EC" id="5.3.1.24" evidence="3 9"/>
<proteinExistence type="inferred from homology"/>
<sequence length="204" mass="23118">MKNKVKFCGLSRQSDISAVNRLRPDYVGFVFAKSRRQVTQEQAEDLSGQLIKEIVPVGVFADEKQDTILKFLKKEIIRAVQLHGNEDEEYIRKLKAAINVPLIKAVPVEGEEDILKAQKFSADYLLFDRGRGGTGESFSWKALRKVLAKQRIKPFFLAGGICERNIKEAMTLDAWCLDISSGIETEGRKDEKKMSRLIGLLKEE</sequence>
<dbReference type="GO" id="GO:0004640">
    <property type="term" value="F:phosphoribosylanthranilate isomerase activity"/>
    <property type="evidence" value="ECO:0007669"/>
    <property type="project" value="UniProtKB-UniRule"/>
</dbReference>
<keyword evidence="7 9" id="KW-0057">Aromatic amino acid biosynthesis</keyword>
<evidence type="ECO:0000256" key="8">
    <source>
        <dbReference type="ARBA" id="ARBA00023235"/>
    </source>
</evidence>
<dbReference type="AlphaFoldDB" id="A0A4Q7P3X7"/>
<dbReference type="EMBL" id="SGXF01000005">
    <property type="protein sequence ID" value="RZS94138.1"/>
    <property type="molecule type" value="Genomic_DNA"/>
</dbReference>
<evidence type="ECO:0000259" key="10">
    <source>
        <dbReference type="Pfam" id="PF00697"/>
    </source>
</evidence>
<dbReference type="InterPro" id="IPR044643">
    <property type="entry name" value="TrpF_fam"/>
</dbReference>
<evidence type="ECO:0000313" key="11">
    <source>
        <dbReference type="EMBL" id="RZS94138.1"/>
    </source>
</evidence>
<dbReference type="Gene3D" id="3.20.20.70">
    <property type="entry name" value="Aldolase class I"/>
    <property type="match status" value="1"/>
</dbReference>
<reference evidence="11 12" key="1">
    <citation type="submission" date="2019-02" db="EMBL/GenBank/DDBJ databases">
        <title>Genomic Encyclopedia of Type Strains, Phase IV (KMG-IV): sequencing the most valuable type-strain genomes for metagenomic binning, comparative biology and taxonomic classification.</title>
        <authorList>
            <person name="Goeker M."/>
        </authorList>
    </citation>
    <scope>NUCLEOTIDE SEQUENCE [LARGE SCALE GENOMIC DNA]</scope>
    <source>
        <strain evidence="11 12">DSM 29486</strain>
    </source>
</reference>
<evidence type="ECO:0000256" key="2">
    <source>
        <dbReference type="ARBA" id="ARBA00004664"/>
    </source>
</evidence>